<evidence type="ECO:0000313" key="1">
    <source>
        <dbReference type="EMBL" id="MBW8639725.1"/>
    </source>
</evidence>
<comment type="caution">
    <text evidence="1">The sequence shown here is derived from an EMBL/GenBank/DDBJ whole genome shotgun (WGS) entry which is preliminary data.</text>
</comment>
<keyword evidence="2" id="KW-1185">Reference proteome</keyword>
<sequence length="343" mass="38376">MPKISYDDYLRIARNPDVSDEELLRYSTVRRGEGAFSIVVEPDPEMVEMTAEDVELENAMQMGNGLARYRRQAHFRTRKALGSSLPVLVSECDSWGQFPLLIKEIIDQLYDDYLIWSVGAAGDTAQNMVFGPQQPGRTEYMLALRQQMPAVKGFIFSAAGNDIIGEDTVTGEAVLLNILTPFNGDPDDVEGHINHSLLRDKLDFLRGAYSTVIENVRKEPGFSRLPIFIHGYDYVFPYPWGSSDPRNPAYADNNEWLGAPLDARGIMHPALRRGVCAYLIDRLYEMLEEFAGDSSQTQVWLVDCRGAMPDVSDWNDEIHGTSAGFAKVASRFRPVIAQALATV</sequence>
<proteinExistence type="predicted"/>
<evidence type="ECO:0008006" key="3">
    <source>
        <dbReference type="Google" id="ProtNLM"/>
    </source>
</evidence>
<dbReference type="Proteomes" id="UP001196509">
    <property type="component" value="Unassembled WGS sequence"/>
</dbReference>
<evidence type="ECO:0000313" key="2">
    <source>
        <dbReference type="Proteomes" id="UP001196509"/>
    </source>
</evidence>
<dbReference type="EMBL" id="JAICBX010000004">
    <property type="protein sequence ID" value="MBW8639725.1"/>
    <property type="molecule type" value="Genomic_DNA"/>
</dbReference>
<gene>
    <name evidence="1" type="ORF">K1W69_21200</name>
</gene>
<accession>A0AAE3D1K0</accession>
<reference evidence="1" key="1">
    <citation type="submission" date="2021-08" db="EMBL/GenBank/DDBJ databases">
        <title>Hoeflea bacterium WL0058 sp. nov., isolated from the sediment.</title>
        <authorList>
            <person name="Wang L."/>
            <person name="Zhang D."/>
        </authorList>
    </citation>
    <scope>NUCLEOTIDE SEQUENCE</scope>
    <source>
        <strain evidence="1">WL0058</strain>
    </source>
</reference>
<name>A0AAE3D1K0_9HYPH</name>
<dbReference type="RefSeq" id="WP_220230434.1">
    <property type="nucleotide sequence ID" value="NZ_JAICBX010000004.1"/>
</dbReference>
<dbReference type="AlphaFoldDB" id="A0AAE3D1K0"/>
<protein>
    <recommendedName>
        <fullName evidence="3">SGNH hydrolase-type esterase domain-containing protein</fullName>
    </recommendedName>
</protein>
<organism evidence="1 2">
    <name type="scientific">Flavimaribacter sediminis</name>
    <dbReference type="NCBI Taxonomy" id="2865987"/>
    <lineage>
        <taxon>Bacteria</taxon>
        <taxon>Pseudomonadati</taxon>
        <taxon>Pseudomonadota</taxon>
        <taxon>Alphaproteobacteria</taxon>
        <taxon>Hyphomicrobiales</taxon>
        <taxon>Rhizobiaceae</taxon>
        <taxon>Flavimaribacter</taxon>
    </lineage>
</organism>